<keyword evidence="2" id="KW-1185">Reference proteome</keyword>
<evidence type="ECO:0000313" key="2">
    <source>
        <dbReference type="Proteomes" id="UP001205185"/>
    </source>
</evidence>
<organism evidence="1 2">
    <name type="scientific">Actinokineospora diospyrosa</name>
    <dbReference type="NCBI Taxonomy" id="103728"/>
    <lineage>
        <taxon>Bacteria</taxon>
        <taxon>Bacillati</taxon>
        <taxon>Actinomycetota</taxon>
        <taxon>Actinomycetes</taxon>
        <taxon>Pseudonocardiales</taxon>
        <taxon>Pseudonocardiaceae</taxon>
        <taxon>Actinokineospora</taxon>
    </lineage>
</organism>
<accession>A0ABT1IJ75</accession>
<sequence>MSEPESDDDDRWVDIMMPHGAMRVPRNSPLGWVYAPDVVAERLTKQLSTGRMNWSLTPLCDLVWMLIPEARPFVAEEAKKELDWAIEHGKFLGVISDGEVVRHLRYDLIVPALGSPDGDDLIRRCLLVLWRMLSVDAEWYANMISLEITLPLLYEGWRSELNRLAPDLMTYMRNRVSEYEEMRKLYGDGSD</sequence>
<proteinExistence type="predicted"/>
<name>A0ABT1IJ75_9PSEU</name>
<comment type="caution">
    <text evidence="1">The sequence shown here is derived from an EMBL/GenBank/DDBJ whole genome shotgun (WGS) entry which is preliminary data.</text>
</comment>
<evidence type="ECO:0000313" key="1">
    <source>
        <dbReference type="EMBL" id="MCP2272586.1"/>
    </source>
</evidence>
<reference evidence="1 2" key="1">
    <citation type="submission" date="2022-06" db="EMBL/GenBank/DDBJ databases">
        <title>Genomic Encyclopedia of Archaeal and Bacterial Type Strains, Phase II (KMG-II): from individual species to whole genera.</title>
        <authorList>
            <person name="Goeker M."/>
        </authorList>
    </citation>
    <scope>NUCLEOTIDE SEQUENCE [LARGE SCALE GENOMIC DNA]</scope>
    <source>
        <strain evidence="1 2">DSM 44255</strain>
    </source>
</reference>
<dbReference type="RefSeq" id="WP_253889511.1">
    <property type="nucleotide sequence ID" value="NZ_BAAAVB010000008.1"/>
</dbReference>
<dbReference type="Proteomes" id="UP001205185">
    <property type="component" value="Unassembled WGS sequence"/>
</dbReference>
<protein>
    <submittedName>
        <fullName evidence="1">Uncharacterized protein</fullName>
    </submittedName>
</protein>
<gene>
    <name evidence="1" type="ORF">LV75_005112</name>
</gene>
<dbReference type="EMBL" id="JAMTCO010000013">
    <property type="protein sequence ID" value="MCP2272586.1"/>
    <property type="molecule type" value="Genomic_DNA"/>
</dbReference>